<dbReference type="AlphaFoldDB" id="A0A832ZD46"/>
<sequence length="41" mass="4805">AGSDRWGTKAAVEYFKTLEDLPKEPIFVEWRNERAVKIEKP</sequence>
<proteinExistence type="predicted"/>
<gene>
    <name evidence="1" type="ORF">EYH15_04805</name>
</gene>
<organism evidence="1 2">
    <name type="scientific">Methanothermococcus okinawensis</name>
    <dbReference type="NCBI Taxonomy" id="155863"/>
    <lineage>
        <taxon>Archaea</taxon>
        <taxon>Methanobacteriati</taxon>
        <taxon>Methanobacteriota</taxon>
        <taxon>Methanomada group</taxon>
        <taxon>Methanococci</taxon>
        <taxon>Methanococcales</taxon>
        <taxon>Methanococcaceae</taxon>
        <taxon>Methanothermococcus</taxon>
    </lineage>
</organism>
<evidence type="ECO:0000313" key="1">
    <source>
        <dbReference type="EMBL" id="HIP84789.1"/>
    </source>
</evidence>
<protein>
    <submittedName>
        <fullName evidence="1">S-layer protein</fullName>
    </submittedName>
</protein>
<name>A0A832ZD46_9EURY</name>
<reference evidence="1" key="1">
    <citation type="journal article" date="2020" name="ISME J.">
        <title>Gammaproteobacteria mediating utilization of methyl-, sulfur- and petroleum organic compounds in deep ocean hydrothermal plumes.</title>
        <authorList>
            <person name="Zhou Z."/>
            <person name="Liu Y."/>
            <person name="Pan J."/>
            <person name="Cron B.R."/>
            <person name="Toner B.M."/>
            <person name="Anantharaman K."/>
            <person name="Breier J.A."/>
            <person name="Dick G.J."/>
            <person name="Li M."/>
        </authorList>
    </citation>
    <scope>NUCLEOTIDE SEQUENCE</scope>
    <source>
        <strain evidence="1">SZUA-1453</strain>
    </source>
</reference>
<accession>A0A832ZD46</accession>
<dbReference type="EMBL" id="DQUI01000076">
    <property type="protein sequence ID" value="HIP84789.1"/>
    <property type="molecule type" value="Genomic_DNA"/>
</dbReference>
<dbReference type="Proteomes" id="UP000643554">
    <property type="component" value="Unassembled WGS sequence"/>
</dbReference>
<comment type="caution">
    <text evidence="1">The sequence shown here is derived from an EMBL/GenBank/DDBJ whole genome shotgun (WGS) entry which is preliminary data.</text>
</comment>
<evidence type="ECO:0000313" key="2">
    <source>
        <dbReference type="Proteomes" id="UP000643554"/>
    </source>
</evidence>
<feature type="non-terminal residue" evidence="1">
    <location>
        <position position="1"/>
    </location>
</feature>